<evidence type="ECO:0000256" key="1">
    <source>
        <dbReference type="ARBA" id="ARBA00022669"/>
    </source>
</evidence>
<comment type="similarity">
    <text evidence="3">Belongs to the secreted LysM effector family.</text>
</comment>
<evidence type="ECO:0000256" key="5">
    <source>
        <dbReference type="SAM" id="SignalP"/>
    </source>
</evidence>
<comment type="caution">
    <text evidence="7">The sequence shown here is derived from an EMBL/GenBank/DDBJ whole genome shotgun (WGS) entry which is preliminary data.</text>
</comment>
<sequence>MASRNTLKTAVGSAFLLLPWALQLANAQQFDNFKTPYEQLGLSKACTDVLNTTVSCDSALASVTEFDRPSVDVLDPDTLGKVCVAKCRDELKSLRTNIASICNKQTDLIVFGKTAYPATFILDHYIYQYDVSCYADKKTGQLCDLYLGNLRNQSKEPDVCSDCILGVYAVQLSSPLGYYDEIAQQFSSIKSKCGTAAATYTYTKTMYSTSSATSKPGTTTSTKASTTTTSKTPAQPTTPPLTCDRKYTVVQNDTCSSIALAQKASTYNIVTLNALSIFCSDLPKPGAQICLPSPCTPYKIVAGDTCTGIANKWSATVDELLAWNPIFSFSCANVDKWWDFIICVGVGNGTSPTTIRTITTSTATTTPKPTISVGPLQPKKPHAPGSQQQRWWYREVVSRHRYSENHVDYEHDKVYYFNYVE</sequence>
<reference evidence="7" key="2">
    <citation type="submission" date="2023-06" db="EMBL/GenBank/DDBJ databases">
        <authorList>
            <consortium name="Lawrence Berkeley National Laboratory"/>
            <person name="Haridas S."/>
            <person name="Hensen N."/>
            <person name="Bonometti L."/>
            <person name="Westerberg I."/>
            <person name="Brannstrom I.O."/>
            <person name="Guillou S."/>
            <person name="Cros-Aarteil S."/>
            <person name="Calhoun S."/>
            <person name="Kuo A."/>
            <person name="Mondo S."/>
            <person name="Pangilinan J."/>
            <person name="Riley R."/>
            <person name="Labutti K."/>
            <person name="Andreopoulos B."/>
            <person name="Lipzen A."/>
            <person name="Chen C."/>
            <person name="Yanf M."/>
            <person name="Daum C."/>
            <person name="Ng V."/>
            <person name="Clum A."/>
            <person name="Steindorff A."/>
            <person name="Ohm R."/>
            <person name="Martin F."/>
            <person name="Silar P."/>
            <person name="Natvig D."/>
            <person name="Lalanne C."/>
            <person name="Gautier V."/>
            <person name="Ament-Velasquez S.L."/>
            <person name="Kruys A."/>
            <person name="Hutchinson M.I."/>
            <person name="Powell A.J."/>
            <person name="Barry K."/>
            <person name="Miller A.N."/>
            <person name="Grigoriev I.V."/>
            <person name="Debuchy R."/>
            <person name="Gladieux P."/>
            <person name="Thoren M.H."/>
            <person name="Johannesson H."/>
        </authorList>
    </citation>
    <scope>NUCLEOTIDE SEQUENCE</scope>
    <source>
        <strain evidence="7">CBS 955.72</strain>
    </source>
</reference>
<feature type="region of interest" description="Disordered" evidence="4">
    <location>
        <begin position="365"/>
        <end position="387"/>
    </location>
</feature>
<dbReference type="InterPro" id="IPR036779">
    <property type="entry name" value="LysM_dom_sf"/>
</dbReference>
<feature type="compositionally biased region" description="Low complexity" evidence="4">
    <location>
        <begin position="209"/>
        <end position="235"/>
    </location>
</feature>
<evidence type="ECO:0000256" key="2">
    <source>
        <dbReference type="ARBA" id="ARBA00023026"/>
    </source>
</evidence>
<feature type="domain" description="LysM" evidence="6">
    <location>
        <begin position="245"/>
        <end position="291"/>
    </location>
</feature>
<evidence type="ECO:0000259" key="6">
    <source>
        <dbReference type="PROSITE" id="PS51782"/>
    </source>
</evidence>
<feature type="chain" id="PRO_5042526539" description="LysM domain-containing protein" evidence="5">
    <location>
        <begin position="28"/>
        <end position="421"/>
    </location>
</feature>
<dbReference type="PANTHER" id="PTHR34997:SF1">
    <property type="entry name" value="PEPTIDOGLYCAN-BINDING LYSIN DOMAIN"/>
    <property type="match status" value="1"/>
</dbReference>
<gene>
    <name evidence="7" type="ORF">B0T25DRAFT_634368</name>
</gene>
<dbReference type="InterPro" id="IPR052210">
    <property type="entry name" value="LysM1-like"/>
</dbReference>
<keyword evidence="1" id="KW-0147">Chitin-binding</keyword>
<feature type="domain" description="LysM" evidence="6">
    <location>
        <begin position="296"/>
        <end position="344"/>
    </location>
</feature>
<dbReference type="Proteomes" id="UP001275084">
    <property type="component" value="Unassembled WGS sequence"/>
</dbReference>
<dbReference type="AlphaFoldDB" id="A0AAJ0HD39"/>
<keyword evidence="5" id="KW-0732">Signal</keyword>
<dbReference type="SUPFAM" id="SSF54106">
    <property type="entry name" value="LysM domain"/>
    <property type="match status" value="2"/>
</dbReference>
<evidence type="ECO:0000256" key="4">
    <source>
        <dbReference type="SAM" id="MobiDB-lite"/>
    </source>
</evidence>
<evidence type="ECO:0000313" key="7">
    <source>
        <dbReference type="EMBL" id="KAK3347125.1"/>
    </source>
</evidence>
<reference evidence="7" key="1">
    <citation type="journal article" date="2023" name="Mol. Phylogenet. Evol.">
        <title>Genome-scale phylogeny and comparative genomics of the fungal order Sordariales.</title>
        <authorList>
            <person name="Hensen N."/>
            <person name="Bonometti L."/>
            <person name="Westerberg I."/>
            <person name="Brannstrom I.O."/>
            <person name="Guillou S."/>
            <person name="Cros-Aarteil S."/>
            <person name="Calhoun S."/>
            <person name="Haridas S."/>
            <person name="Kuo A."/>
            <person name="Mondo S."/>
            <person name="Pangilinan J."/>
            <person name="Riley R."/>
            <person name="LaButti K."/>
            <person name="Andreopoulos B."/>
            <person name="Lipzen A."/>
            <person name="Chen C."/>
            <person name="Yan M."/>
            <person name="Daum C."/>
            <person name="Ng V."/>
            <person name="Clum A."/>
            <person name="Steindorff A."/>
            <person name="Ohm R.A."/>
            <person name="Martin F."/>
            <person name="Silar P."/>
            <person name="Natvig D.O."/>
            <person name="Lalanne C."/>
            <person name="Gautier V."/>
            <person name="Ament-Velasquez S.L."/>
            <person name="Kruys A."/>
            <person name="Hutchinson M.I."/>
            <person name="Powell A.J."/>
            <person name="Barry K."/>
            <person name="Miller A.N."/>
            <person name="Grigoriev I.V."/>
            <person name="Debuchy R."/>
            <person name="Gladieux P."/>
            <person name="Hiltunen Thoren M."/>
            <person name="Johannesson H."/>
        </authorList>
    </citation>
    <scope>NUCLEOTIDE SEQUENCE</scope>
    <source>
        <strain evidence="7">CBS 955.72</strain>
    </source>
</reference>
<organism evidence="7 8">
    <name type="scientific">Lasiosphaeria hispida</name>
    <dbReference type="NCBI Taxonomy" id="260671"/>
    <lineage>
        <taxon>Eukaryota</taxon>
        <taxon>Fungi</taxon>
        <taxon>Dikarya</taxon>
        <taxon>Ascomycota</taxon>
        <taxon>Pezizomycotina</taxon>
        <taxon>Sordariomycetes</taxon>
        <taxon>Sordariomycetidae</taxon>
        <taxon>Sordariales</taxon>
        <taxon>Lasiosphaeriaceae</taxon>
        <taxon>Lasiosphaeria</taxon>
    </lineage>
</organism>
<keyword evidence="8" id="KW-1185">Reference proteome</keyword>
<dbReference type="SMART" id="SM00257">
    <property type="entry name" value="LysM"/>
    <property type="match status" value="2"/>
</dbReference>
<keyword evidence="2" id="KW-0843">Virulence</keyword>
<feature type="signal peptide" evidence="5">
    <location>
        <begin position="1"/>
        <end position="27"/>
    </location>
</feature>
<evidence type="ECO:0000256" key="3">
    <source>
        <dbReference type="ARBA" id="ARBA00044955"/>
    </source>
</evidence>
<name>A0AAJ0HD39_9PEZI</name>
<dbReference type="InterPro" id="IPR018392">
    <property type="entry name" value="LysM"/>
</dbReference>
<proteinExistence type="inferred from homology"/>
<dbReference type="CDD" id="cd00118">
    <property type="entry name" value="LysM"/>
    <property type="match status" value="2"/>
</dbReference>
<protein>
    <recommendedName>
        <fullName evidence="6">LysM domain-containing protein</fullName>
    </recommendedName>
</protein>
<feature type="region of interest" description="Disordered" evidence="4">
    <location>
        <begin position="209"/>
        <end position="239"/>
    </location>
</feature>
<evidence type="ECO:0000313" key="8">
    <source>
        <dbReference type="Proteomes" id="UP001275084"/>
    </source>
</evidence>
<dbReference type="Gene3D" id="3.10.350.10">
    <property type="entry name" value="LysM domain"/>
    <property type="match status" value="2"/>
</dbReference>
<accession>A0AAJ0HD39</accession>
<dbReference type="PANTHER" id="PTHR34997">
    <property type="entry name" value="AM15"/>
    <property type="match status" value="1"/>
</dbReference>
<dbReference type="Pfam" id="PF01476">
    <property type="entry name" value="LysM"/>
    <property type="match status" value="2"/>
</dbReference>
<dbReference type="PROSITE" id="PS51782">
    <property type="entry name" value="LYSM"/>
    <property type="match status" value="2"/>
</dbReference>
<dbReference type="GO" id="GO:0008061">
    <property type="term" value="F:chitin binding"/>
    <property type="evidence" value="ECO:0007669"/>
    <property type="project" value="UniProtKB-KW"/>
</dbReference>
<dbReference type="EMBL" id="JAUIQD010000006">
    <property type="protein sequence ID" value="KAK3347125.1"/>
    <property type="molecule type" value="Genomic_DNA"/>
</dbReference>